<dbReference type="Proteomes" id="UP001139311">
    <property type="component" value="Unassembled WGS sequence"/>
</dbReference>
<dbReference type="EC" id="2.1.1.107" evidence="2"/>
<dbReference type="GO" id="GO:0004851">
    <property type="term" value="F:uroporphyrin-III C-methyltransferase activity"/>
    <property type="evidence" value="ECO:0007669"/>
    <property type="project" value="UniProtKB-EC"/>
</dbReference>
<comment type="caution">
    <text evidence="10">The sequence shown here is derived from an EMBL/GenBank/DDBJ whole genome shotgun (WGS) entry which is preliminary data.</text>
</comment>
<comment type="similarity">
    <text evidence="1 8">Belongs to the precorrin methyltransferase family.</text>
</comment>
<dbReference type="Gene3D" id="3.40.1010.10">
    <property type="entry name" value="Cobalt-precorrin-4 Transmethylase, Domain 1"/>
    <property type="match status" value="1"/>
</dbReference>
<dbReference type="InterPro" id="IPR014776">
    <property type="entry name" value="4pyrrole_Mease_sub2"/>
</dbReference>
<evidence type="ECO:0000256" key="3">
    <source>
        <dbReference type="ARBA" id="ARBA00022603"/>
    </source>
</evidence>
<evidence type="ECO:0000256" key="1">
    <source>
        <dbReference type="ARBA" id="ARBA00005879"/>
    </source>
</evidence>
<keyword evidence="5" id="KW-0949">S-adenosyl-L-methionine</keyword>
<dbReference type="PANTHER" id="PTHR45790">
    <property type="entry name" value="SIROHEME SYNTHASE-RELATED"/>
    <property type="match status" value="1"/>
</dbReference>
<dbReference type="EMBL" id="JAJAQI010000041">
    <property type="protein sequence ID" value="MCB4824374.1"/>
    <property type="molecule type" value="Genomic_DNA"/>
</dbReference>
<name>A0A9X1IGT2_9PROT</name>
<dbReference type="AlphaFoldDB" id="A0A9X1IGT2"/>
<feature type="domain" description="Tetrapyrrole methylase" evidence="9">
    <location>
        <begin position="116"/>
        <end position="325"/>
    </location>
</feature>
<dbReference type="NCBIfam" id="TIGR01469">
    <property type="entry name" value="cobA_cysG_Cterm"/>
    <property type="match status" value="1"/>
</dbReference>
<sequence length="362" mass="37245">MSGFALSLDLTEIPVLLVSGDQATAEGLLAAGARLRVVAPAPDAALATLAAEGRLALHRRAFEATDLDGMRLCLVAPDGVPGGATVEAIAAEARRRGVLLNALAAPARAARGRASLVGAGPGDPELLTVRAVRVLQSADIVLHDKLIDPRVLDLAPARARRIDVGKRCGRHAMSQAAINRLLVEQVRAGTHVVRLKGGDPVVFGRGGEELAALREAGAEVEVVPGITAALATAARLGMPLTHRGTSRSLHLITAHGRDGEGVPEHDWRALAAAGGTLAVYMGARTLPQVAESLLHAGMSPGTPAIAVENATLPNERRIRRTLADIAGAIRDAAVEGPTLTLIGEVVALAEADSAPMPARHAA</sequence>
<dbReference type="GO" id="GO:0019354">
    <property type="term" value="P:siroheme biosynthetic process"/>
    <property type="evidence" value="ECO:0007669"/>
    <property type="project" value="InterPro"/>
</dbReference>
<dbReference type="InterPro" id="IPR014777">
    <property type="entry name" value="4pyrrole_Mease_sub1"/>
</dbReference>
<gene>
    <name evidence="10" type="primary">cobA</name>
    <name evidence="10" type="ORF">LHA35_21820</name>
</gene>
<dbReference type="NCBIfam" id="NF004790">
    <property type="entry name" value="PRK06136.1"/>
    <property type="match status" value="1"/>
</dbReference>
<dbReference type="SUPFAM" id="SSF53790">
    <property type="entry name" value="Tetrapyrrole methylase"/>
    <property type="match status" value="1"/>
</dbReference>
<dbReference type="Pfam" id="PF00590">
    <property type="entry name" value="TP_methylase"/>
    <property type="match status" value="1"/>
</dbReference>
<evidence type="ECO:0000259" key="9">
    <source>
        <dbReference type="Pfam" id="PF00590"/>
    </source>
</evidence>
<dbReference type="FunFam" id="3.40.1010.10:FF:000001">
    <property type="entry name" value="Siroheme synthase"/>
    <property type="match status" value="1"/>
</dbReference>
<comment type="pathway">
    <text evidence="7">Porphyrin-containing compound metabolism; siroheme biosynthesis; precorrin-2 from uroporphyrinogen III: step 1/1.</text>
</comment>
<keyword evidence="4 8" id="KW-0808">Transferase</keyword>
<accession>A0A9X1IGT2</accession>
<dbReference type="InterPro" id="IPR050161">
    <property type="entry name" value="Siro_Cobalamin_biosynth"/>
</dbReference>
<keyword evidence="6" id="KW-0627">Porphyrin biosynthesis</keyword>
<evidence type="ECO:0000256" key="8">
    <source>
        <dbReference type="RuleBase" id="RU003960"/>
    </source>
</evidence>
<evidence type="ECO:0000256" key="5">
    <source>
        <dbReference type="ARBA" id="ARBA00022691"/>
    </source>
</evidence>
<dbReference type="CDD" id="cd11642">
    <property type="entry name" value="SUMT"/>
    <property type="match status" value="1"/>
</dbReference>
<evidence type="ECO:0000256" key="4">
    <source>
        <dbReference type="ARBA" id="ARBA00022679"/>
    </source>
</evidence>
<evidence type="ECO:0000256" key="2">
    <source>
        <dbReference type="ARBA" id="ARBA00012162"/>
    </source>
</evidence>
<evidence type="ECO:0000313" key="10">
    <source>
        <dbReference type="EMBL" id="MCB4824374.1"/>
    </source>
</evidence>
<dbReference type="InterPro" id="IPR000878">
    <property type="entry name" value="4pyrrol_Mease"/>
</dbReference>
<protein>
    <recommendedName>
        <fullName evidence="2">uroporphyrinogen-III C-methyltransferase</fullName>
        <ecNumber evidence="2">2.1.1.107</ecNumber>
    </recommendedName>
</protein>
<proteinExistence type="inferred from homology"/>
<evidence type="ECO:0000256" key="6">
    <source>
        <dbReference type="ARBA" id="ARBA00023244"/>
    </source>
</evidence>
<reference evidence="10" key="1">
    <citation type="submission" date="2021-10" db="EMBL/GenBank/DDBJ databases">
        <title>Roseicella aerolatum sp. nov., isolated from aerosols of e-waste dismantling site.</title>
        <authorList>
            <person name="Qin T."/>
        </authorList>
    </citation>
    <scope>NUCLEOTIDE SEQUENCE</scope>
    <source>
        <strain evidence="10">GB24</strain>
    </source>
</reference>
<dbReference type="Pfam" id="PF13241">
    <property type="entry name" value="NAD_binding_7"/>
    <property type="match status" value="1"/>
</dbReference>
<dbReference type="RefSeq" id="WP_226611999.1">
    <property type="nucleotide sequence ID" value="NZ_JAJAQI010000041.1"/>
</dbReference>
<dbReference type="PROSITE" id="PS00839">
    <property type="entry name" value="SUMT_1"/>
    <property type="match status" value="1"/>
</dbReference>
<dbReference type="InterPro" id="IPR003043">
    <property type="entry name" value="Uropor_MeTrfase_CS"/>
</dbReference>
<dbReference type="GO" id="GO:0032259">
    <property type="term" value="P:methylation"/>
    <property type="evidence" value="ECO:0007669"/>
    <property type="project" value="UniProtKB-KW"/>
</dbReference>
<keyword evidence="3 8" id="KW-0489">Methyltransferase</keyword>
<organism evidence="10 11">
    <name type="scientific">Roseicella aerolata</name>
    <dbReference type="NCBI Taxonomy" id="2883479"/>
    <lineage>
        <taxon>Bacteria</taxon>
        <taxon>Pseudomonadati</taxon>
        <taxon>Pseudomonadota</taxon>
        <taxon>Alphaproteobacteria</taxon>
        <taxon>Acetobacterales</taxon>
        <taxon>Roseomonadaceae</taxon>
        <taxon>Roseicella</taxon>
    </lineage>
</organism>
<evidence type="ECO:0000256" key="7">
    <source>
        <dbReference type="ARBA" id="ARBA00025705"/>
    </source>
</evidence>
<dbReference type="Gene3D" id="3.40.50.720">
    <property type="entry name" value="NAD(P)-binding Rossmann-like Domain"/>
    <property type="match status" value="1"/>
</dbReference>
<dbReference type="InterPro" id="IPR006366">
    <property type="entry name" value="CobA/CysG_C"/>
</dbReference>
<dbReference type="Gene3D" id="3.30.950.10">
    <property type="entry name" value="Methyltransferase, Cobalt-precorrin-4 Transmethylase, Domain 2"/>
    <property type="match status" value="1"/>
</dbReference>
<keyword evidence="11" id="KW-1185">Reference proteome</keyword>
<dbReference type="PANTHER" id="PTHR45790:SF3">
    <property type="entry name" value="S-ADENOSYL-L-METHIONINE-DEPENDENT UROPORPHYRINOGEN III METHYLTRANSFERASE, CHLOROPLASTIC"/>
    <property type="match status" value="1"/>
</dbReference>
<evidence type="ECO:0000313" key="11">
    <source>
        <dbReference type="Proteomes" id="UP001139311"/>
    </source>
</evidence>
<dbReference type="InterPro" id="IPR035996">
    <property type="entry name" value="4pyrrol_Methylase_sf"/>
</dbReference>
<dbReference type="PROSITE" id="PS00840">
    <property type="entry name" value="SUMT_2"/>
    <property type="match status" value="1"/>
</dbReference>